<name>A0AAV7NI96_PLEWA</name>
<sequence>MPSGPTSSTDWDGVHPTWDELVESGITRCCPGGQELGNTIQGPTWTHPGGRKVVFADDRANLLLRLLDRGN</sequence>
<accession>A0AAV7NI96</accession>
<keyword evidence="2" id="KW-1185">Reference proteome</keyword>
<gene>
    <name evidence="1" type="ORF">NDU88_000798</name>
</gene>
<dbReference type="AlphaFoldDB" id="A0AAV7NI96"/>
<comment type="caution">
    <text evidence="1">The sequence shown here is derived from an EMBL/GenBank/DDBJ whole genome shotgun (WGS) entry which is preliminary data.</text>
</comment>
<organism evidence="1 2">
    <name type="scientific">Pleurodeles waltl</name>
    <name type="common">Iberian ribbed newt</name>
    <dbReference type="NCBI Taxonomy" id="8319"/>
    <lineage>
        <taxon>Eukaryota</taxon>
        <taxon>Metazoa</taxon>
        <taxon>Chordata</taxon>
        <taxon>Craniata</taxon>
        <taxon>Vertebrata</taxon>
        <taxon>Euteleostomi</taxon>
        <taxon>Amphibia</taxon>
        <taxon>Batrachia</taxon>
        <taxon>Caudata</taxon>
        <taxon>Salamandroidea</taxon>
        <taxon>Salamandridae</taxon>
        <taxon>Pleurodelinae</taxon>
        <taxon>Pleurodeles</taxon>
    </lineage>
</organism>
<evidence type="ECO:0000313" key="2">
    <source>
        <dbReference type="Proteomes" id="UP001066276"/>
    </source>
</evidence>
<reference evidence="1" key="1">
    <citation type="journal article" date="2022" name="bioRxiv">
        <title>Sequencing and chromosome-scale assembly of the giantPleurodeles waltlgenome.</title>
        <authorList>
            <person name="Brown T."/>
            <person name="Elewa A."/>
            <person name="Iarovenko S."/>
            <person name="Subramanian E."/>
            <person name="Araus A.J."/>
            <person name="Petzold A."/>
            <person name="Susuki M."/>
            <person name="Suzuki K.-i.T."/>
            <person name="Hayashi T."/>
            <person name="Toyoda A."/>
            <person name="Oliveira C."/>
            <person name="Osipova E."/>
            <person name="Leigh N.D."/>
            <person name="Simon A."/>
            <person name="Yun M.H."/>
        </authorList>
    </citation>
    <scope>NUCLEOTIDE SEQUENCE</scope>
    <source>
        <strain evidence="1">20211129_DDA</strain>
        <tissue evidence="1">Liver</tissue>
    </source>
</reference>
<protein>
    <submittedName>
        <fullName evidence="1">Uncharacterized protein</fullName>
    </submittedName>
</protein>
<evidence type="ECO:0000313" key="1">
    <source>
        <dbReference type="EMBL" id="KAJ1112535.1"/>
    </source>
</evidence>
<proteinExistence type="predicted"/>
<dbReference type="Proteomes" id="UP001066276">
    <property type="component" value="Chromosome 8"/>
</dbReference>
<dbReference type="EMBL" id="JANPWB010000012">
    <property type="protein sequence ID" value="KAJ1112535.1"/>
    <property type="molecule type" value="Genomic_DNA"/>
</dbReference>